<dbReference type="GeneID" id="91097534"/>
<dbReference type="InterPro" id="IPR016527">
    <property type="entry name" value="ORC4"/>
</dbReference>
<dbReference type="PANTHER" id="PTHR12087">
    <property type="entry name" value="ORIGIN RECOGNITION COMPLEX SUBUNIT 4"/>
    <property type="match status" value="1"/>
</dbReference>
<evidence type="ECO:0000256" key="2">
    <source>
        <dbReference type="ARBA" id="ARBA00005334"/>
    </source>
</evidence>
<dbReference type="CDD" id="cd00009">
    <property type="entry name" value="AAA"/>
    <property type="match status" value="1"/>
</dbReference>
<keyword evidence="6" id="KW-0539">Nucleus</keyword>
<keyword evidence="4" id="KW-0235">DNA replication</keyword>
<feature type="region of interest" description="Disordered" evidence="7">
    <location>
        <begin position="223"/>
        <end position="273"/>
    </location>
</feature>
<evidence type="ECO:0000256" key="3">
    <source>
        <dbReference type="ARBA" id="ARBA00019083"/>
    </source>
</evidence>
<dbReference type="Proteomes" id="UP001355207">
    <property type="component" value="Chromosome 9"/>
</dbReference>
<dbReference type="Pfam" id="PF13191">
    <property type="entry name" value="AAA_16"/>
    <property type="match status" value="1"/>
</dbReference>
<feature type="domain" description="AAA+ ATPase" evidence="8">
    <location>
        <begin position="372"/>
        <end position="548"/>
    </location>
</feature>
<evidence type="ECO:0000259" key="8">
    <source>
        <dbReference type="SMART" id="SM00382"/>
    </source>
</evidence>
<dbReference type="RefSeq" id="XP_066078675.1">
    <property type="nucleotide sequence ID" value="XM_066222578.1"/>
</dbReference>
<feature type="compositionally biased region" description="Low complexity" evidence="7">
    <location>
        <begin position="148"/>
        <end position="160"/>
    </location>
</feature>
<organism evidence="9 10">
    <name type="scientific">Kwoniella dendrophila CBS 6074</name>
    <dbReference type="NCBI Taxonomy" id="1295534"/>
    <lineage>
        <taxon>Eukaryota</taxon>
        <taxon>Fungi</taxon>
        <taxon>Dikarya</taxon>
        <taxon>Basidiomycota</taxon>
        <taxon>Agaricomycotina</taxon>
        <taxon>Tremellomycetes</taxon>
        <taxon>Tremellales</taxon>
        <taxon>Cryptococcaceae</taxon>
        <taxon>Kwoniella</taxon>
    </lineage>
</organism>
<feature type="compositionally biased region" description="Basic and acidic residues" evidence="7">
    <location>
        <begin position="67"/>
        <end position="76"/>
    </location>
</feature>
<dbReference type="SUPFAM" id="SSF52540">
    <property type="entry name" value="P-loop containing nucleoside triphosphate hydrolases"/>
    <property type="match status" value="1"/>
</dbReference>
<protein>
    <recommendedName>
        <fullName evidence="3">Origin recognition complex subunit 4</fullName>
    </recommendedName>
</protein>
<dbReference type="InterPro" id="IPR032705">
    <property type="entry name" value="ORC4_C"/>
</dbReference>
<feature type="region of interest" description="Disordered" evidence="7">
    <location>
        <begin position="1"/>
        <end position="177"/>
    </location>
</feature>
<name>A0AAX4K418_9TREE</name>
<evidence type="ECO:0000256" key="4">
    <source>
        <dbReference type="ARBA" id="ARBA00022705"/>
    </source>
</evidence>
<dbReference type="InterPro" id="IPR041664">
    <property type="entry name" value="AAA_16"/>
</dbReference>
<keyword evidence="5" id="KW-0238">DNA-binding</keyword>
<dbReference type="FunFam" id="3.40.50.300:FF:001499">
    <property type="entry name" value="Origin recognition complex subunit 4, putative"/>
    <property type="match status" value="1"/>
</dbReference>
<evidence type="ECO:0000256" key="7">
    <source>
        <dbReference type="SAM" id="MobiDB-lite"/>
    </source>
</evidence>
<dbReference type="InterPro" id="IPR003593">
    <property type="entry name" value="AAA+_ATPase"/>
</dbReference>
<feature type="region of interest" description="Disordered" evidence="7">
    <location>
        <begin position="431"/>
        <end position="455"/>
    </location>
</feature>
<dbReference type="GO" id="GO:0003688">
    <property type="term" value="F:DNA replication origin binding"/>
    <property type="evidence" value="ECO:0007669"/>
    <property type="project" value="TreeGrafter"/>
</dbReference>
<evidence type="ECO:0000256" key="5">
    <source>
        <dbReference type="ARBA" id="ARBA00023125"/>
    </source>
</evidence>
<feature type="compositionally biased region" description="Acidic residues" evidence="7">
    <location>
        <begin position="439"/>
        <end position="453"/>
    </location>
</feature>
<evidence type="ECO:0000313" key="10">
    <source>
        <dbReference type="Proteomes" id="UP001355207"/>
    </source>
</evidence>
<comment type="similarity">
    <text evidence="2">Belongs to the ORC4 family.</text>
</comment>
<feature type="compositionally biased region" description="Polar residues" evidence="7">
    <location>
        <begin position="27"/>
        <end position="47"/>
    </location>
</feature>
<dbReference type="Gene3D" id="3.40.50.300">
    <property type="entry name" value="P-loop containing nucleotide triphosphate hydrolases"/>
    <property type="match status" value="1"/>
</dbReference>
<comment type="subcellular location">
    <subcellularLocation>
        <location evidence="1">Nucleus</location>
    </subcellularLocation>
</comment>
<feature type="compositionally biased region" description="Polar residues" evidence="7">
    <location>
        <begin position="114"/>
        <end position="132"/>
    </location>
</feature>
<dbReference type="InterPro" id="IPR027417">
    <property type="entry name" value="P-loop_NTPase"/>
</dbReference>
<dbReference type="SMART" id="SM00382">
    <property type="entry name" value="AAA"/>
    <property type="match status" value="1"/>
</dbReference>
<dbReference type="GO" id="GO:0005664">
    <property type="term" value="C:nuclear origin of replication recognition complex"/>
    <property type="evidence" value="ECO:0007669"/>
    <property type="project" value="TreeGrafter"/>
</dbReference>
<proteinExistence type="inferred from homology"/>
<keyword evidence="10" id="KW-1185">Reference proteome</keyword>
<dbReference type="GO" id="GO:0006270">
    <property type="term" value="P:DNA replication initiation"/>
    <property type="evidence" value="ECO:0007669"/>
    <property type="project" value="TreeGrafter"/>
</dbReference>
<evidence type="ECO:0000256" key="6">
    <source>
        <dbReference type="ARBA" id="ARBA00023242"/>
    </source>
</evidence>
<evidence type="ECO:0000256" key="1">
    <source>
        <dbReference type="ARBA" id="ARBA00004123"/>
    </source>
</evidence>
<evidence type="ECO:0000313" key="9">
    <source>
        <dbReference type="EMBL" id="WWC91913.1"/>
    </source>
</evidence>
<gene>
    <name evidence="9" type="ORF">L201_006865</name>
</gene>
<dbReference type="Pfam" id="PF14629">
    <property type="entry name" value="ORC4_C"/>
    <property type="match status" value="1"/>
</dbReference>
<dbReference type="PANTHER" id="PTHR12087:SF0">
    <property type="entry name" value="ORIGIN RECOGNITION COMPLEX SUBUNIT 4"/>
    <property type="match status" value="1"/>
</dbReference>
<reference evidence="9 10" key="1">
    <citation type="submission" date="2024-01" db="EMBL/GenBank/DDBJ databases">
        <title>Comparative genomics of Cryptococcus and Kwoniella reveals pathogenesis evolution and contrasting modes of karyotype evolution via chromosome fusion or intercentromeric recombination.</title>
        <authorList>
            <person name="Coelho M.A."/>
            <person name="David-Palma M."/>
            <person name="Shea T."/>
            <person name="Bowers K."/>
            <person name="McGinley-Smith S."/>
            <person name="Mohammad A.W."/>
            <person name="Gnirke A."/>
            <person name="Yurkov A.M."/>
            <person name="Nowrousian M."/>
            <person name="Sun S."/>
            <person name="Cuomo C.A."/>
            <person name="Heitman J."/>
        </authorList>
    </citation>
    <scope>NUCLEOTIDE SEQUENCE [LARGE SCALE GENOMIC DNA]</scope>
    <source>
        <strain evidence="9 10">CBS 6074</strain>
    </source>
</reference>
<sequence>MVSRTSPSPDPLALGGNEEEIDDCIIVTSTSPKFASARTPSKSSTLTPRRRNEPVVEIITPKKRKKIDNDGVDTPKKTPGSVRKGLKTPIDKKSRGISPTPNGKVKPTPMSIPSKRTQSTTVLTPTKKSTPIQRLKGTPTLASSSKRTLPTPTNTLNTPNDAESSRKRARISATPSSKGIAKTLTFDDGIFESPSTTNTAKKTKEEISRETFLANEALKRQREARNFNYEGDSSAPKLTRSGRLIGQDDQAVDRETHKHHHHHELDEYGGEKDEDINPLGIEAPLIPDVDVNILNTERYSEEEDIQMKDVSEKPKNLNKTIPPPGKLFLKGVLSSLNSQNISINPPPFIDEDKNEALNGLVNLLKGTVERGEGNSALVVGPRGVGKTRTIARALNLLPSISKTSPIIVRLSGLAQTNDRLAIREMGRQIAEAEGKKVDNEEEDEEEEGNEEEYAPTTLPSHLLALLTQPSPRTIIIIIEEFDLFTEHARQALLYCLLDVVQSIKTGPVDTTGRGVAVIGVTTRVDTLLLLEKRVKSRFSHRTFRIPSPLSSEGMGWKKLLQSIVLPSDREAEEDTWKGDWKFAMETLFEEERVKRNLDRLTGLTTDVRNLYRAFVFPIINIMSGQIDFLDTYELSESVLSQVEGAGWGLQLTKLKGLPHPALGILIITKHLSYAGREEFNFSQIEEEYLRFSRTKLVGSGKVRWPIGVLKVAFEHLIKLSLLIPASNTSVKPQFQKFRCTLLPNEIVNYFKGPGQNLLGPELGSWGRMMGGHA</sequence>
<accession>A0AAX4K418</accession>
<dbReference type="EMBL" id="CP144106">
    <property type="protein sequence ID" value="WWC91913.1"/>
    <property type="molecule type" value="Genomic_DNA"/>
</dbReference>
<dbReference type="AlphaFoldDB" id="A0AAX4K418"/>